<dbReference type="InterPro" id="IPR037278">
    <property type="entry name" value="ARFGAP/RecO"/>
</dbReference>
<keyword evidence="7" id="KW-1133">Transmembrane helix</keyword>
<keyword evidence="1" id="KW-0479">Metal-binding</keyword>
<feature type="compositionally biased region" description="Low complexity" evidence="6">
    <location>
        <begin position="333"/>
        <end position="344"/>
    </location>
</feature>
<evidence type="ECO:0000256" key="6">
    <source>
        <dbReference type="SAM" id="MobiDB-lite"/>
    </source>
</evidence>
<evidence type="ECO:0000256" key="4">
    <source>
        <dbReference type="ARBA" id="ARBA00022833"/>
    </source>
</evidence>
<protein>
    <recommendedName>
        <fullName evidence="8">Arf-GAP domain-containing protein</fullName>
    </recommendedName>
</protein>
<dbReference type="SUPFAM" id="SSF57863">
    <property type="entry name" value="ArfGap/RecO-like zinc finger"/>
    <property type="match status" value="1"/>
</dbReference>
<dbReference type="InterPro" id="IPR001164">
    <property type="entry name" value="ArfGAP_dom"/>
</dbReference>
<feature type="compositionally biased region" description="Polar residues" evidence="6">
    <location>
        <begin position="548"/>
        <end position="565"/>
    </location>
</feature>
<feature type="transmembrane region" description="Helical" evidence="7">
    <location>
        <begin position="656"/>
        <end position="678"/>
    </location>
</feature>
<dbReference type="PANTHER" id="PTHR46134">
    <property type="entry name" value="DRONGO, ISOFORM F"/>
    <property type="match status" value="1"/>
</dbReference>
<dbReference type="InterPro" id="IPR038508">
    <property type="entry name" value="ArfGAP_dom_sf"/>
</dbReference>
<feature type="compositionally biased region" description="Basic and acidic residues" evidence="6">
    <location>
        <begin position="136"/>
        <end position="145"/>
    </location>
</feature>
<feature type="region of interest" description="Disordered" evidence="6">
    <location>
        <begin position="136"/>
        <end position="279"/>
    </location>
</feature>
<dbReference type="PANTHER" id="PTHR46134:SF3">
    <property type="entry name" value="ARFGAP WITH FG REPEATS 1"/>
    <property type="match status" value="1"/>
</dbReference>
<evidence type="ECO:0000256" key="7">
    <source>
        <dbReference type="SAM" id="Phobius"/>
    </source>
</evidence>
<dbReference type="SMART" id="SM00105">
    <property type="entry name" value="ArfGap"/>
    <property type="match status" value="1"/>
</dbReference>
<sequence length="791" mass="82089">MASSKRKQDEKHLKMLREMAALTHNKHCFDCHQRGPTYVNMTIGSYVCTSCSGILRGLNPPHRVKSISMASFTPEEMDFLKSSGNEFCRKTWLGLYDNRSGMEPDSRDEQKVKDFMSQKYERKRFYVAPTDALKEEARRMNESPADKPAQTRPLKSLLGSNTPSLVVQNNQSPQQTPKAAGAHPPPVVAPQSKDSTPSSFPSPGQTSQSSQSSGSATIDLLGDLGGDPFGSSAPAPAPAPAPVNIGGGGAGTGGGFADFSSFNQFPPPTHPNPVFPTASNPLVPMSSSASSNGASLGGITTATPPAAANTIPAGDNKYSNLADLFSSPGPDQTGSSNSGTSVNWVGGGGGGGAGGGGGSSTGINWGGGSGGISNSSSGTDTGINWSGTTSSSGGGGGLGAGSGGINWGGTPNTSSASIPKVLFKHQANREIRFSASVNPFGGGGTTVQTHSTVGGANPFASAQPMFGHTASSGFGQPAPAAGGFGAQPTGASFGQPAAGAGGFGQPVSAVGGFGQSASAGGFGAGGFGQPVSTAGFGQPAGAFGQPPSTGAFSQPGNFGQPSQSVAGGFGQFGGTPQASGSFGQFGVQNGGFGGGQGQFDNKMASSAGGFGQQGFGTPAPGGWGQPAAPQAANPFMSAAQAPIQPKKLEVDNVVEILFLFFYFFFSYNFFFHCNEFLLHKRVNVKILLWNEKQKQKMLLLYELVNADHFCRMMIFCLVNLFLFARDYKFSIFHAKLNFNLLLFFLFYFFFYVIMRKSNFMLQFQHNDIFNRSYLIFNCSQTGVNFLIVPNL</sequence>
<feature type="transmembrane region" description="Helical" evidence="7">
    <location>
        <begin position="699"/>
        <end position="724"/>
    </location>
</feature>
<dbReference type="Gene3D" id="1.10.220.150">
    <property type="entry name" value="Arf GTPase activating protein"/>
    <property type="match status" value="1"/>
</dbReference>
<name>A0ABQ9F2S3_TEGGR</name>
<feature type="transmembrane region" description="Helical" evidence="7">
    <location>
        <begin position="736"/>
        <end position="754"/>
    </location>
</feature>
<feature type="compositionally biased region" description="Low complexity" evidence="6">
    <location>
        <begin position="195"/>
        <end position="222"/>
    </location>
</feature>
<evidence type="ECO:0000256" key="2">
    <source>
        <dbReference type="ARBA" id="ARBA00022737"/>
    </source>
</evidence>
<accession>A0ABQ9F2S3</accession>
<feature type="compositionally biased region" description="Gly residues" evidence="6">
    <location>
        <begin position="245"/>
        <end position="256"/>
    </location>
</feature>
<keyword evidence="4" id="KW-0862">Zinc</keyword>
<evidence type="ECO:0000313" key="10">
    <source>
        <dbReference type="Proteomes" id="UP001217089"/>
    </source>
</evidence>
<feature type="compositionally biased region" description="Pro residues" evidence="6">
    <location>
        <begin position="265"/>
        <end position="274"/>
    </location>
</feature>
<evidence type="ECO:0000256" key="5">
    <source>
        <dbReference type="PROSITE-ProRule" id="PRU00288"/>
    </source>
</evidence>
<dbReference type="PROSITE" id="PS50115">
    <property type="entry name" value="ARFGAP"/>
    <property type="match status" value="1"/>
</dbReference>
<keyword evidence="10" id="KW-1185">Reference proteome</keyword>
<proteinExistence type="predicted"/>
<feature type="region of interest" description="Disordered" evidence="6">
    <location>
        <begin position="536"/>
        <end position="571"/>
    </location>
</feature>
<feature type="compositionally biased region" description="Low complexity" evidence="6">
    <location>
        <begin position="372"/>
        <end position="391"/>
    </location>
</feature>
<keyword evidence="3 5" id="KW-0863">Zinc-finger</keyword>
<keyword evidence="7" id="KW-0472">Membrane</keyword>
<comment type="caution">
    <text evidence="9">The sequence shown here is derived from an EMBL/GenBank/DDBJ whole genome shotgun (WGS) entry which is preliminary data.</text>
</comment>
<gene>
    <name evidence="9" type="ORF">KUTeg_012361</name>
</gene>
<feature type="compositionally biased region" description="Polar residues" evidence="6">
    <location>
        <begin position="158"/>
        <end position="176"/>
    </location>
</feature>
<dbReference type="EMBL" id="JARBDR010000640">
    <property type="protein sequence ID" value="KAJ8310496.1"/>
    <property type="molecule type" value="Genomic_DNA"/>
</dbReference>
<reference evidence="9 10" key="1">
    <citation type="submission" date="2022-12" db="EMBL/GenBank/DDBJ databases">
        <title>Chromosome-level genome of Tegillarca granosa.</title>
        <authorList>
            <person name="Kim J."/>
        </authorList>
    </citation>
    <scope>NUCLEOTIDE SEQUENCE [LARGE SCALE GENOMIC DNA]</scope>
    <source>
        <strain evidence="9">Teg-2019</strain>
        <tissue evidence="9">Adductor muscle</tissue>
    </source>
</reference>
<evidence type="ECO:0000256" key="3">
    <source>
        <dbReference type="ARBA" id="ARBA00022771"/>
    </source>
</evidence>
<feature type="compositionally biased region" description="Gly residues" evidence="6">
    <location>
        <begin position="345"/>
        <end position="371"/>
    </location>
</feature>
<organism evidence="9 10">
    <name type="scientific">Tegillarca granosa</name>
    <name type="common">Malaysian cockle</name>
    <name type="synonym">Anadara granosa</name>
    <dbReference type="NCBI Taxonomy" id="220873"/>
    <lineage>
        <taxon>Eukaryota</taxon>
        <taxon>Metazoa</taxon>
        <taxon>Spiralia</taxon>
        <taxon>Lophotrochozoa</taxon>
        <taxon>Mollusca</taxon>
        <taxon>Bivalvia</taxon>
        <taxon>Autobranchia</taxon>
        <taxon>Pteriomorphia</taxon>
        <taxon>Arcoida</taxon>
        <taxon>Arcoidea</taxon>
        <taxon>Arcidae</taxon>
        <taxon>Tegillarca</taxon>
    </lineage>
</organism>
<dbReference type="Pfam" id="PF01412">
    <property type="entry name" value="ArfGap"/>
    <property type="match status" value="1"/>
</dbReference>
<dbReference type="CDD" id="cd08838">
    <property type="entry name" value="ArfGap_AGFG"/>
    <property type="match status" value="1"/>
</dbReference>
<feature type="region of interest" description="Disordered" evidence="6">
    <location>
        <begin position="322"/>
        <end position="412"/>
    </location>
</feature>
<evidence type="ECO:0000259" key="8">
    <source>
        <dbReference type="PROSITE" id="PS50115"/>
    </source>
</evidence>
<evidence type="ECO:0000313" key="9">
    <source>
        <dbReference type="EMBL" id="KAJ8310496.1"/>
    </source>
</evidence>
<keyword evidence="2" id="KW-0677">Repeat</keyword>
<dbReference type="InterPro" id="IPR052248">
    <property type="entry name" value="Arf-GAP_FG-repeat_protein"/>
</dbReference>
<feature type="compositionally biased region" description="Gly residues" evidence="6">
    <location>
        <begin position="392"/>
        <end position="407"/>
    </location>
</feature>
<feature type="compositionally biased region" description="Low complexity" evidence="6">
    <location>
        <begin position="536"/>
        <end position="547"/>
    </location>
</feature>
<dbReference type="PRINTS" id="PR00405">
    <property type="entry name" value="REVINTRACTNG"/>
</dbReference>
<dbReference type="Proteomes" id="UP001217089">
    <property type="component" value="Unassembled WGS sequence"/>
</dbReference>
<evidence type="ECO:0000256" key="1">
    <source>
        <dbReference type="ARBA" id="ARBA00022723"/>
    </source>
</evidence>
<keyword evidence="7" id="KW-0812">Transmembrane</keyword>
<feature type="domain" description="Arf-GAP" evidence="8">
    <location>
        <begin position="10"/>
        <end position="137"/>
    </location>
</feature>